<dbReference type="GO" id="GO:0005829">
    <property type="term" value="C:cytosol"/>
    <property type="evidence" value="ECO:0007669"/>
    <property type="project" value="TreeGrafter"/>
</dbReference>
<dbReference type="InterPro" id="IPR000212">
    <property type="entry name" value="DNA_helicase_UvrD/REP"/>
</dbReference>
<dbReference type="Gene3D" id="3.40.50.300">
    <property type="entry name" value="P-loop containing nucleotide triphosphate hydrolases"/>
    <property type="match status" value="2"/>
</dbReference>
<evidence type="ECO:0000313" key="9">
    <source>
        <dbReference type="Proteomes" id="UP000236723"/>
    </source>
</evidence>
<evidence type="ECO:0000259" key="7">
    <source>
        <dbReference type="PROSITE" id="PS51198"/>
    </source>
</evidence>
<feature type="region of interest" description="Disordered" evidence="6">
    <location>
        <begin position="638"/>
        <end position="666"/>
    </location>
</feature>
<keyword evidence="3 5" id="KW-0347">Helicase</keyword>
<dbReference type="AlphaFoldDB" id="A0A1H6CQT4"/>
<evidence type="ECO:0000256" key="4">
    <source>
        <dbReference type="ARBA" id="ARBA00022840"/>
    </source>
</evidence>
<keyword evidence="2 5" id="KW-0378">Hydrolase</keyword>
<evidence type="ECO:0000313" key="8">
    <source>
        <dbReference type="EMBL" id="SEG75370.1"/>
    </source>
</evidence>
<evidence type="ECO:0000256" key="1">
    <source>
        <dbReference type="ARBA" id="ARBA00022741"/>
    </source>
</evidence>
<sequence>MSNAEMEREQAYVSRLYRRLDGLREQASARLAGTLRHSDGTATELWEREATAARHTERLARLAAAEQGLCFGRLDFRDGPSRYVGRIGLPAEDGEDTEEDAEPLLLDWRAPAARPFYLATALAPDGVRRRRHIRTKGRQVIDLNDEILDLREDGQPADTELIGEAALMAALNADRSGRMGDIVATIQAEQDVIIRSGHRGVLVVQGGPGTGKTVVALHRAAYLLYTYRDLLAKRGVLVIGPNTTFLRYIEDVLPALGETGVLLSTIGGLFPGVRADGTESPQAAAIKGRAVMVDVVAAAVRDRQWVPPDVLEVKAEQGTLHLDRATCERVRDLARRSRLLHNQARPIVVRELLDVLARQAADRLNASILLPEVLADLGLEPGEEEVTDLFDADDVAAFRRELAHDPAVHAALDQVWPALTPQELLAGLYSSAERLASAAPELTQDERDLLLRDPAAPWTPADVPLLDEAAELLGEDERAAKAQAEAAHRRRIAYAQGVLDVAFGSRSIDLEDDEEAALMPGDLVDAEMLAGRHDEHDPRTTAERAAADRTWAFGHVIVDEAQELSPMAWRLLFRRCPTRWMTLVGDLAQTGDAAGASSWEQVLDPHVPGRWRLERLTVNYRMPAEFLKVATTVRAELTTAPDLPNGHRDDPADGHGLPSAEETSGRLAAETLVSVREIGSDPWRLEVSPGELPGRLAELVAAEVAELGEGRLAVLTPGSLRDELARAVAVPSPEPGEDPELRDQVVVLAVGQAKGLEFDSVLVVEPARILAEGPRGANDLFVALTRATKRLGIVHTDGHPLPTALAALLPPI</sequence>
<protein>
    <submittedName>
        <fullName evidence="8">DNA helicase IV</fullName>
    </submittedName>
</protein>
<evidence type="ECO:0000256" key="5">
    <source>
        <dbReference type="PROSITE-ProRule" id="PRU00560"/>
    </source>
</evidence>
<evidence type="ECO:0000256" key="2">
    <source>
        <dbReference type="ARBA" id="ARBA00022801"/>
    </source>
</evidence>
<keyword evidence="9" id="KW-1185">Reference proteome</keyword>
<keyword evidence="1 5" id="KW-0547">Nucleotide-binding</keyword>
<feature type="binding site" evidence="5">
    <location>
        <begin position="206"/>
        <end position="213"/>
    </location>
    <ligand>
        <name>ATP</name>
        <dbReference type="ChEBI" id="CHEBI:30616"/>
    </ligand>
</feature>
<dbReference type="PANTHER" id="PTHR11070">
    <property type="entry name" value="UVRD / RECB / PCRA DNA HELICASE FAMILY MEMBER"/>
    <property type="match status" value="1"/>
</dbReference>
<dbReference type="GO" id="GO:0000725">
    <property type="term" value="P:recombinational repair"/>
    <property type="evidence" value="ECO:0007669"/>
    <property type="project" value="TreeGrafter"/>
</dbReference>
<dbReference type="InterPro" id="IPR014016">
    <property type="entry name" value="UvrD-like_ATP-bd"/>
</dbReference>
<evidence type="ECO:0000256" key="6">
    <source>
        <dbReference type="SAM" id="MobiDB-lite"/>
    </source>
</evidence>
<feature type="domain" description="UvrD-like helicase ATP-binding" evidence="7">
    <location>
        <begin position="185"/>
        <end position="623"/>
    </location>
</feature>
<dbReference type="Proteomes" id="UP000236723">
    <property type="component" value="Unassembled WGS sequence"/>
</dbReference>
<name>A0A1H6CQT4_9ACTN</name>
<dbReference type="GO" id="GO:0005524">
    <property type="term" value="F:ATP binding"/>
    <property type="evidence" value="ECO:0007669"/>
    <property type="project" value="UniProtKB-UniRule"/>
</dbReference>
<dbReference type="EMBL" id="FNVO01000011">
    <property type="protein sequence ID" value="SEG75370.1"/>
    <property type="molecule type" value="Genomic_DNA"/>
</dbReference>
<organism evidence="8 9">
    <name type="scientific">Thermomonospora echinospora</name>
    <dbReference type="NCBI Taxonomy" id="1992"/>
    <lineage>
        <taxon>Bacteria</taxon>
        <taxon>Bacillati</taxon>
        <taxon>Actinomycetota</taxon>
        <taxon>Actinomycetes</taxon>
        <taxon>Streptosporangiales</taxon>
        <taxon>Thermomonosporaceae</taxon>
        <taxon>Thermomonospora</taxon>
    </lineage>
</organism>
<dbReference type="GO" id="GO:0003677">
    <property type="term" value="F:DNA binding"/>
    <property type="evidence" value="ECO:0007669"/>
    <property type="project" value="InterPro"/>
</dbReference>
<keyword evidence="4 5" id="KW-0067">ATP-binding</keyword>
<accession>A0A1H6CQT4</accession>
<dbReference type="GO" id="GO:0016787">
    <property type="term" value="F:hydrolase activity"/>
    <property type="evidence" value="ECO:0007669"/>
    <property type="project" value="UniProtKB-UniRule"/>
</dbReference>
<evidence type="ECO:0000256" key="3">
    <source>
        <dbReference type="ARBA" id="ARBA00022806"/>
    </source>
</evidence>
<proteinExistence type="predicted"/>
<dbReference type="InterPro" id="IPR027417">
    <property type="entry name" value="P-loop_NTPase"/>
</dbReference>
<dbReference type="SUPFAM" id="SSF52540">
    <property type="entry name" value="P-loop containing nucleoside triphosphate hydrolases"/>
    <property type="match status" value="1"/>
</dbReference>
<reference evidence="9" key="1">
    <citation type="submission" date="2016-10" db="EMBL/GenBank/DDBJ databases">
        <authorList>
            <person name="Varghese N."/>
            <person name="Submissions S."/>
        </authorList>
    </citation>
    <scope>NUCLEOTIDE SEQUENCE [LARGE SCALE GENOMIC DNA]</scope>
    <source>
        <strain evidence="9">DSM 43163</strain>
    </source>
</reference>
<dbReference type="PANTHER" id="PTHR11070:SF45">
    <property type="entry name" value="DNA 3'-5' HELICASE"/>
    <property type="match status" value="1"/>
</dbReference>
<dbReference type="RefSeq" id="WP_327373458.1">
    <property type="nucleotide sequence ID" value="NZ_FNVO01000011.1"/>
</dbReference>
<gene>
    <name evidence="8" type="ORF">SAMN04489712_11127</name>
</gene>
<dbReference type="GO" id="GO:0043138">
    <property type="term" value="F:3'-5' DNA helicase activity"/>
    <property type="evidence" value="ECO:0007669"/>
    <property type="project" value="TreeGrafter"/>
</dbReference>
<dbReference type="Pfam" id="PF13245">
    <property type="entry name" value="AAA_19"/>
    <property type="match status" value="1"/>
</dbReference>
<dbReference type="PROSITE" id="PS51198">
    <property type="entry name" value="UVRD_HELICASE_ATP_BIND"/>
    <property type="match status" value="1"/>
</dbReference>